<dbReference type="PANTHER" id="PTHR48090">
    <property type="entry name" value="UNDECAPRENYL-PHOSPHATE 4-DEOXY-4-FORMAMIDO-L-ARABINOSE TRANSFERASE-RELATED"/>
    <property type="match status" value="1"/>
</dbReference>
<dbReference type="Gene3D" id="3.90.550.10">
    <property type="entry name" value="Spore Coat Polysaccharide Biosynthesis Protein SpsA, Chain A"/>
    <property type="match status" value="1"/>
</dbReference>
<dbReference type="PANTHER" id="PTHR48090:SF10">
    <property type="entry name" value="GLUCOSYL-3-PHOSPHOGLYCERATE SYNTHASE"/>
    <property type="match status" value="1"/>
</dbReference>
<dbReference type="InterPro" id="IPR029044">
    <property type="entry name" value="Nucleotide-diphossugar_trans"/>
</dbReference>
<keyword evidence="8" id="KW-1185">Reference proteome</keyword>
<dbReference type="InterPro" id="IPR001173">
    <property type="entry name" value="Glyco_trans_2-like"/>
</dbReference>
<organism evidence="7 8">
    <name type="scientific">Aliiglaciecola litoralis</name>
    <dbReference type="NCBI Taxonomy" id="582857"/>
    <lineage>
        <taxon>Bacteria</taxon>
        <taxon>Pseudomonadati</taxon>
        <taxon>Pseudomonadota</taxon>
        <taxon>Gammaproteobacteria</taxon>
        <taxon>Alteromonadales</taxon>
        <taxon>Alteromonadaceae</taxon>
        <taxon>Aliiglaciecola</taxon>
    </lineage>
</organism>
<dbReference type="EMBL" id="BAAAFD010000005">
    <property type="protein sequence ID" value="GAA0856809.1"/>
    <property type="molecule type" value="Genomic_DNA"/>
</dbReference>
<evidence type="ECO:0000313" key="7">
    <source>
        <dbReference type="EMBL" id="GAA0856809.1"/>
    </source>
</evidence>
<sequence length="302" mass="35074">MLASVVIRTYNEAKYLDELLSEIGKQNTAVVDNEVVIIDSGSTDGTLEIAEKHNCRITHIKKSDFTFGRSLNMGCEFAKGDFLVFVSGHCIPASPDWLDELCKPLVEQKIAYAYGRQIGRDTTKYSESKHFDKWFPEYSKIPQEGYFCNNANAAVTRTAWEKFGFNEELTGLEDMYLAKQLVESGEKIGYVSTAPVYHIHDESWSQLRTRYEREAYALQKIMPEVHFSFTDFLRFLISGVMADFAGAVREKVFLKRCIEIVLFRYNHYWGTYKGNHEMRKLSAKQKFHYFYPKDVEKEIYHD</sequence>
<evidence type="ECO:0000256" key="1">
    <source>
        <dbReference type="ARBA" id="ARBA00001946"/>
    </source>
</evidence>
<dbReference type="Pfam" id="PF00535">
    <property type="entry name" value="Glycos_transf_2"/>
    <property type="match status" value="1"/>
</dbReference>
<evidence type="ECO:0000256" key="3">
    <source>
        <dbReference type="ARBA" id="ARBA00022676"/>
    </source>
</evidence>
<dbReference type="SUPFAM" id="SSF53448">
    <property type="entry name" value="Nucleotide-diphospho-sugar transferases"/>
    <property type="match status" value="1"/>
</dbReference>
<comment type="caution">
    <text evidence="7">The sequence shown here is derived from an EMBL/GenBank/DDBJ whole genome shotgun (WGS) entry which is preliminary data.</text>
</comment>
<reference evidence="7 8" key="1">
    <citation type="journal article" date="2019" name="Int. J. Syst. Evol. Microbiol.">
        <title>The Global Catalogue of Microorganisms (GCM) 10K type strain sequencing project: providing services to taxonomists for standard genome sequencing and annotation.</title>
        <authorList>
            <consortium name="The Broad Institute Genomics Platform"/>
            <consortium name="The Broad Institute Genome Sequencing Center for Infectious Disease"/>
            <person name="Wu L."/>
            <person name="Ma J."/>
        </authorList>
    </citation>
    <scope>NUCLEOTIDE SEQUENCE [LARGE SCALE GENOMIC DNA]</scope>
    <source>
        <strain evidence="7 8">JCM 15896</strain>
    </source>
</reference>
<keyword evidence="5" id="KW-0460">Magnesium</keyword>
<evidence type="ECO:0000259" key="6">
    <source>
        <dbReference type="Pfam" id="PF00535"/>
    </source>
</evidence>
<keyword evidence="3" id="KW-0328">Glycosyltransferase</keyword>
<evidence type="ECO:0000256" key="5">
    <source>
        <dbReference type="ARBA" id="ARBA00022842"/>
    </source>
</evidence>
<name>A0ABN1LK72_9ALTE</name>
<comment type="cofactor">
    <cofactor evidence="1">
        <name>Mg(2+)</name>
        <dbReference type="ChEBI" id="CHEBI:18420"/>
    </cofactor>
</comment>
<comment type="similarity">
    <text evidence="2">Belongs to the glycosyltransferase 2 family.</text>
</comment>
<evidence type="ECO:0000256" key="2">
    <source>
        <dbReference type="ARBA" id="ARBA00006739"/>
    </source>
</evidence>
<dbReference type="RefSeq" id="WP_343859450.1">
    <property type="nucleotide sequence ID" value="NZ_BAAAFD010000005.1"/>
</dbReference>
<keyword evidence="4" id="KW-0808">Transferase</keyword>
<dbReference type="Proteomes" id="UP001500359">
    <property type="component" value="Unassembled WGS sequence"/>
</dbReference>
<evidence type="ECO:0000313" key="8">
    <source>
        <dbReference type="Proteomes" id="UP001500359"/>
    </source>
</evidence>
<gene>
    <name evidence="7" type="ORF">GCM10009114_20110</name>
</gene>
<accession>A0ABN1LK72</accession>
<dbReference type="InterPro" id="IPR050256">
    <property type="entry name" value="Glycosyltransferase_2"/>
</dbReference>
<proteinExistence type="inferred from homology"/>
<dbReference type="CDD" id="cd00761">
    <property type="entry name" value="Glyco_tranf_GTA_type"/>
    <property type="match status" value="1"/>
</dbReference>
<protein>
    <submittedName>
        <fullName evidence="7">Glycosyltransferase</fullName>
    </submittedName>
</protein>
<evidence type="ECO:0000256" key="4">
    <source>
        <dbReference type="ARBA" id="ARBA00022679"/>
    </source>
</evidence>
<feature type="domain" description="Glycosyltransferase 2-like" evidence="6">
    <location>
        <begin position="4"/>
        <end position="151"/>
    </location>
</feature>